<organism evidence="2 3">
    <name type="scientific">Dipteronia sinensis</name>
    <dbReference type="NCBI Taxonomy" id="43782"/>
    <lineage>
        <taxon>Eukaryota</taxon>
        <taxon>Viridiplantae</taxon>
        <taxon>Streptophyta</taxon>
        <taxon>Embryophyta</taxon>
        <taxon>Tracheophyta</taxon>
        <taxon>Spermatophyta</taxon>
        <taxon>Magnoliopsida</taxon>
        <taxon>eudicotyledons</taxon>
        <taxon>Gunneridae</taxon>
        <taxon>Pentapetalae</taxon>
        <taxon>rosids</taxon>
        <taxon>malvids</taxon>
        <taxon>Sapindales</taxon>
        <taxon>Sapindaceae</taxon>
        <taxon>Hippocastanoideae</taxon>
        <taxon>Acereae</taxon>
        <taxon>Dipteronia</taxon>
    </lineage>
</organism>
<feature type="compositionally biased region" description="Polar residues" evidence="1">
    <location>
        <begin position="1"/>
        <end position="14"/>
    </location>
</feature>
<protein>
    <submittedName>
        <fullName evidence="2">Uncharacterized protein</fullName>
    </submittedName>
</protein>
<keyword evidence="3" id="KW-1185">Reference proteome</keyword>
<dbReference type="Proteomes" id="UP001281410">
    <property type="component" value="Unassembled WGS sequence"/>
</dbReference>
<accession>A0AAD9ZSX5</accession>
<dbReference type="Gene3D" id="1.25.40.20">
    <property type="entry name" value="Ankyrin repeat-containing domain"/>
    <property type="match status" value="2"/>
</dbReference>
<reference evidence="2" key="1">
    <citation type="journal article" date="2023" name="Plant J.">
        <title>Genome sequences and population genomics provide insights into the demographic history, inbreeding, and mutation load of two 'living fossil' tree species of Dipteronia.</title>
        <authorList>
            <person name="Feng Y."/>
            <person name="Comes H.P."/>
            <person name="Chen J."/>
            <person name="Zhu S."/>
            <person name="Lu R."/>
            <person name="Zhang X."/>
            <person name="Li P."/>
            <person name="Qiu J."/>
            <person name="Olsen K.M."/>
            <person name="Qiu Y."/>
        </authorList>
    </citation>
    <scope>NUCLEOTIDE SEQUENCE</scope>
    <source>
        <strain evidence="2">NBL</strain>
    </source>
</reference>
<evidence type="ECO:0000256" key="1">
    <source>
        <dbReference type="SAM" id="MobiDB-lite"/>
    </source>
</evidence>
<dbReference type="SUPFAM" id="SSF48403">
    <property type="entry name" value="Ankyrin repeat"/>
    <property type="match status" value="1"/>
</dbReference>
<gene>
    <name evidence="2" type="ORF">Dsin_029495</name>
</gene>
<name>A0AAD9ZSX5_9ROSI</name>
<dbReference type="GO" id="GO:0016020">
    <property type="term" value="C:membrane"/>
    <property type="evidence" value="ECO:0007669"/>
    <property type="project" value="TreeGrafter"/>
</dbReference>
<evidence type="ECO:0000313" key="3">
    <source>
        <dbReference type="Proteomes" id="UP001281410"/>
    </source>
</evidence>
<feature type="compositionally biased region" description="Basic and acidic residues" evidence="1">
    <location>
        <begin position="15"/>
        <end position="31"/>
    </location>
</feature>
<dbReference type="EMBL" id="JANJYJ010000009">
    <property type="protein sequence ID" value="KAK3189934.1"/>
    <property type="molecule type" value="Genomic_DNA"/>
</dbReference>
<dbReference type="PANTHER" id="PTHR24177">
    <property type="entry name" value="CASKIN"/>
    <property type="match status" value="1"/>
</dbReference>
<evidence type="ECO:0000313" key="2">
    <source>
        <dbReference type="EMBL" id="KAK3189934.1"/>
    </source>
</evidence>
<feature type="region of interest" description="Disordered" evidence="1">
    <location>
        <begin position="1"/>
        <end position="31"/>
    </location>
</feature>
<feature type="compositionally biased region" description="Low complexity" evidence="1">
    <location>
        <begin position="348"/>
        <end position="358"/>
    </location>
</feature>
<dbReference type="InterPro" id="IPR002110">
    <property type="entry name" value="Ankyrin_rpt"/>
</dbReference>
<sequence>MESPTVSSSGTSPERTGHHPEALHTITMERTDTRSYASSFQGTQYHKYDSDTSEIQAPREIVAGAASSSQDPQPQHHNFYNWPNLDLLPSKCDHSYEYRLKCVPLHNAALKGDWEEAKHIALKLLKNRPELAVFRDENNETALHVLARKPSSIFKMKSAGNPKLMIPSPALELLKCLLEEAIRQKGNNDIESVTKYPIPQNGKDYIISLIGYPSNLLFDAAKSGNSQLLNELIRSYPFLVHELDENSRSIFHVAILHRHISTFNLIYEMGFDKELLTTFVDVDKNTMLHLAAKYPYHSPVSGLSSAALEMQQELLLFEAVKMEIIAAGSAADPENPPPTIELPEIDESASSSQPSQNQNDDHSTSGNRDLNHPKYTSLRKAALNGDWQEAKHLALKLLKDTLVLAVIRDMNADTALHVLARKPTSTFDLKSTGNDHDSMPTPALQLLNHLCNEVELDIIPDQITKPSNLLFDAVRLGNFKFLDVLIRSFPSLVYQIDEKGQTIFHLAILHRQTDVFDLRQKIGFRANIIAGRPDCDYNTLLHLAAKYSNQSPDLRSLSNAAVEMQKELIWFEVCRGVPETPSTE</sequence>
<dbReference type="SMART" id="SM00248">
    <property type="entry name" value="ANK"/>
    <property type="match status" value="5"/>
</dbReference>
<dbReference type="InterPro" id="IPR036770">
    <property type="entry name" value="Ankyrin_rpt-contain_sf"/>
</dbReference>
<proteinExistence type="predicted"/>
<dbReference type="AlphaFoldDB" id="A0AAD9ZSX5"/>
<feature type="region of interest" description="Disordered" evidence="1">
    <location>
        <begin position="329"/>
        <end position="373"/>
    </location>
</feature>
<dbReference type="PANTHER" id="PTHR24177:SF356">
    <property type="entry name" value="ANKYRIN REPEAT PLANT-LIKE PROTEIN"/>
    <property type="match status" value="1"/>
</dbReference>
<comment type="caution">
    <text evidence="2">The sequence shown here is derived from an EMBL/GenBank/DDBJ whole genome shotgun (WGS) entry which is preliminary data.</text>
</comment>